<evidence type="ECO:0000313" key="2">
    <source>
        <dbReference type="EMBL" id="GFH06207.1"/>
    </source>
</evidence>
<dbReference type="AlphaFoldDB" id="A0A699Y7Q2"/>
<protein>
    <submittedName>
        <fullName evidence="2">Uncharacterized protein</fullName>
    </submittedName>
</protein>
<keyword evidence="3" id="KW-1185">Reference proteome</keyword>
<comment type="caution">
    <text evidence="2">The sequence shown here is derived from an EMBL/GenBank/DDBJ whole genome shotgun (WGS) entry which is preliminary data.</text>
</comment>
<proteinExistence type="predicted"/>
<gene>
    <name evidence="2" type="ORF">HaLaN_00800</name>
</gene>
<dbReference type="EMBL" id="BLLF01000027">
    <property type="protein sequence ID" value="GFH06207.1"/>
    <property type="molecule type" value="Genomic_DNA"/>
</dbReference>
<accession>A0A699Y7Q2</accession>
<organism evidence="2 3">
    <name type="scientific">Haematococcus lacustris</name>
    <name type="common">Green alga</name>
    <name type="synonym">Haematococcus pluvialis</name>
    <dbReference type="NCBI Taxonomy" id="44745"/>
    <lineage>
        <taxon>Eukaryota</taxon>
        <taxon>Viridiplantae</taxon>
        <taxon>Chlorophyta</taxon>
        <taxon>core chlorophytes</taxon>
        <taxon>Chlorophyceae</taxon>
        <taxon>CS clade</taxon>
        <taxon>Chlamydomonadales</taxon>
        <taxon>Haematococcaceae</taxon>
        <taxon>Haematococcus</taxon>
    </lineage>
</organism>
<sequence>MSQEQEEGDEAGLSSLQEALEYKELELQKAVAVFTSDEGHTPSWECGMQGANHIGRPEV</sequence>
<name>A0A699Y7Q2_HAELA</name>
<evidence type="ECO:0000313" key="3">
    <source>
        <dbReference type="Proteomes" id="UP000485058"/>
    </source>
</evidence>
<dbReference type="Proteomes" id="UP000485058">
    <property type="component" value="Unassembled WGS sequence"/>
</dbReference>
<reference evidence="2 3" key="1">
    <citation type="submission" date="2020-02" db="EMBL/GenBank/DDBJ databases">
        <title>Draft genome sequence of Haematococcus lacustris strain NIES-144.</title>
        <authorList>
            <person name="Morimoto D."/>
            <person name="Nakagawa S."/>
            <person name="Yoshida T."/>
            <person name="Sawayama S."/>
        </authorList>
    </citation>
    <scope>NUCLEOTIDE SEQUENCE [LARGE SCALE GENOMIC DNA]</scope>
    <source>
        <strain evidence="2 3">NIES-144</strain>
    </source>
</reference>
<feature type="region of interest" description="Disordered" evidence="1">
    <location>
        <begin position="38"/>
        <end position="59"/>
    </location>
</feature>
<evidence type="ECO:0000256" key="1">
    <source>
        <dbReference type="SAM" id="MobiDB-lite"/>
    </source>
</evidence>